<keyword evidence="2" id="KW-1185">Reference proteome</keyword>
<sequence length="87" mass="9113">MARGGAGVVRAAIENAAVERWESAVEDLWERCDEFDREGGVVAMRALAEACPAADGRAAFELAGMYDSMGFEAEAGAESDNGARSAI</sequence>
<proteinExistence type="predicted"/>
<name>A0ABP7CW94_9MICC</name>
<evidence type="ECO:0000313" key="1">
    <source>
        <dbReference type="EMBL" id="GAA3697457.1"/>
    </source>
</evidence>
<dbReference type="Proteomes" id="UP001501536">
    <property type="component" value="Unassembled WGS sequence"/>
</dbReference>
<accession>A0ABP7CW94</accession>
<gene>
    <name evidence="1" type="ORF">GCM10022377_07940</name>
</gene>
<reference evidence="2" key="1">
    <citation type="journal article" date="2019" name="Int. J. Syst. Evol. Microbiol.">
        <title>The Global Catalogue of Microorganisms (GCM) 10K type strain sequencing project: providing services to taxonomists for standard genome sequencing and annotation.</title>
        <authorList>
            <consortium name="The Broad Institute Genomics Platform"/>
            <consortium name="The Broad Institute Genome Sequencing Center for Infectious Disease"/>
            <person name="Wu L."/>
            <person name="Ma J."/>
        </authorList>
    </citation>
    <scope>NUCLEOTIDE SEQUENCE [LARGE SCALE GENOMIC DNA]</scope>
    <source>
        <strain evidence="2">JCM 16961</strain>
    </source>
</reference>
<evidence type="ECO:0000313" key="2">
    <source>
        <dbReference type="Proteomes" id="UP001501536"/>
    </source>
</evidence>
<comment type="caution">
    <text evidence="1">The sequence shown here is derived from an EMBL/GenBank/DDBJ whole genome shotgun (WGS) entry which is preliminary data.</text>
</comment>
<protein>
    <submittedName>
        <fullName evidence="1">Uncharacterized protein</fullName>
    </submittedName>
</protein>
<dbReference type="EMBL" id="BAABCJ010000001">
    <property type="protein sequence ID" value="GAA3697457.1"/>
    <property type="molecule type" value="Genomic_DNA"/>
</dbReference>
<organism evidence="1 2">
    <name type="scientific">Zhihengliuella alba</name>
    <dbReference type="NCBI Taxonomy" id="547018"/>
    <lineage>
        <taxon>Bacteria</taxon>
        <taxon>Bacillati</taxon>
        <taxon>Actinomycetota</taxon>
        <taxon>Actinomycetes</taxon>
        <taxon>Micrococcales</taxon>
        <taxon>Micrococcaceae</taxon>
        <taxon>Zhihengliuella</taxon>
    </lineage>
</organism>